<organism evidence="1 2">
    <name type="scientific">Mycena maculata</name>
    <dbReference type="NCBI Taxonomy" id="230809"/>
    <lineage>
        <taxon>Eukaryota</taxon>
        <taxon>Fungi</taxon>
        <taxon>Dikarya</taxon>
        <taxon>Basidiomycota</taxon>
        <taxon>Agaricomycotina</taxon>
        <taxon>Agaricomycetes</taxon>
        <taxon>Agaricomycetidae</taxon>
        <taxon>Agaricales</taxon>
        <taxon>Marasmiineae</taxon>
        <taxon>Mycenaceae</taxon>
        <taxon>Mycena</taxon>
    </lineage>
</organism>
<dbReference type="GO" id="GO:0004497">
    <property type="term" value="F:monooxygenase activity"/>
    <property type="evidence" value="ECO:0007669"/>
    <property type="project" value="InterPro"/>
</dbReference>
<dbReference type="GO" id="GO:0005506">
    <property type="term" value="F:iron ion binding"/>
    <property type="evidence" value="ECO:0007669"/>
    <property type="project" value="InterPro"/>
</dbReference>
<evidence type="ECO:0000313" key="2">
    <source>
        <dbReference type="Proteomes" id="UP001215280"/>
    </source>
</evidence>
<dbReference type="InterPro" id="IPR053007">
    <property type="entry name" value="CYP450_monoxygenase_sec-met"/>
</dbReference>
<gene>
    <name evidence="1" type="ORF">DFH07DRAFT_987119</name>
</gene>
<evidence type="ECO:0000313" key="1">
    <source>
        <dbReference type="EMBL" id="KAJ7735864.1"/>
    </source>
</evidence>
<dbReference type="PANTHER" id="PTHR47582">
    <property type="entry name" value="P450, PUTATIVE (EUROFUNG)-RELATED"/>
    <property type="match status" value="1"/>
</dbReference>
<proteinExistence type="predicted"/>
<dbReference type="EMBL" id="JARJLG010000152">
    <property type="protein sequence ID" value="KAJ7735864.1"/>
    <property type="molecule type" value="Genomic_DNA"/>
</dbReference>
<comment type="caution">
    <text evidence="1">The sequence shown here is derived from an EMBL/GenBank/DDBJ whole genome shotgun (WGS) entry which is preliminary data.</text>
</comment>
<sequence>MVLEGGQYVKIIGLRHRDKPIFTLPVPRSRIYIVTDPALAAAVQRASETLSFTPLVPDLTKRVISLDLDTVALLRQNLDGEPHGFLADMHDMVYGFLGPGAPTAFSLGAARELGRQVAAHAAQLQQPQMANLLTRFLYRPDNPLTLHPSLENAFWGL</sequence>
<dbReference type="InterPro" id="IPR036396">
    <property type="entry name" value="Cyt_P450_sf"/>
</dbReference>
<accession>A0AAD7MWA3</accession>
<protein>
    <submittedName>
        <fullName evidence="1">Uncharacterized protein</fullName>
    </submittedName>
</protein>
<dbReference type="GO" id="GO:0020037">
    <property type="term" value="F:heme binding"/>
    <property type="evidence" value="ECO:0007669"/>
    <property type="project" value="InterPro"/>
</dbReference>
<dbReference type="Gene3D" id="1.10.630.10">
    <property type="entry name" value="Cytochrome P450"/>
    <property type="match status" value="1"/>
</dbReference>
<dbReference type="GO" id="GO:0016705">
    <property type="term" value="F:oxidoreductase activity, acting on paired donors, with incorporation or reduction of molecular oxygen"/>
    <property type="evidence" value="ECO:0007669"/>
    <property type="project" value="InterPro"/>
</dbReference>
<dbReference type="PANTHER" id="PTHR47582:SF1">
    <property type="entry name" value="P450, PUTATIVE (EUROFUNG)-RELATED"/>
    <property type="match status" value="1"/>
</dbReference>
<keyword evidence="2" id="KW-1185">Reference proteome</keyword>
<reference evidence="1" key="1">
    <citation type="submission" date="2023-03" db="EMBL/GenBank/DDBJ databases">
        <title>Massive genome expansion in bonnet fungi (Mycena s.s.) driven by repeated elements and novel gene families across ecological guilds.</title>
        <authorList>
            <consortium name="Lawrence Berkeley National Laboratory"/>
            <person name="Harder C.B."/>
            <person name="Miyauchi S."/>
            <person name="Viragh M."/>
            <person name="Kuo A."/>
            <person name="Thoen E."/>
            <person name="Andreopoulos B."/>
            <person name="Lu D."/>
            <person name="Skrede I."/>
            <person name="Drula E."/>
            <person name="Henrissat B."/>
            <person name="Morin E."/>
            <person name="Kohler A."/>
            <person name="Barry K."/>
            <person name="LaButti K."/>
            <person name="Morin E."/>
            <person name="Salamov A."/>
            <person name="Lipzen A."/>
            <person name="Mereny Z."/>
            <person name="Hegedus B."/>
            <person name="Baldrian P."/>
            <person name="Stursova M."/>
            <person name="Weitz H."/>
            <person name="Taylor A."/>
            <person name="Grigoriev I.V."/>
            <person name="Nagy L.G."/>
            <person name="Martin F."/>
            <person name="Kauserud H."/>
        </authorList>
    </citation>
    <scope>NUCLEOTIDE SEQUENCE</scope>
    <source>
        <strain evidence="1">CBHHK188m</strain>
    </source>
</reference>
<dbReference type="Proteomes" id="UP001215280">
    <property type="component" value="Unassembled WGS sequence"/>
</dbReference>
<dbReference type="AlphaFoldDB" id="A0AAD7MWA3"/>
<name>A0AAD7MWA3_9AGAR</name>